<dbReference type="GO" id="GO:0009103">
    <property type="term" value="P:lipopolysaccharide biosynthetic process"/>
    <property type="evidence" value="ECO:0007669"/>
    <property type="project" value="UniProtKB-ARBA"/>
</dbReference>
<feature type="domain" description="Glycosyltransferase RgtA/B/C/D-like" evidence="9">
    <location>
        <begin position="93"/>
        <end position="229"/>
    </location>
</feature>
<feature type="transmembrane region" description="Helical" evidence="8">
    <location>
        <begin position="38"/>
        <end position="57"/>
    </location>
</feature>
<feature type="transmembrane region" description="Helical" evidence="8">
    <location>
        <begin position="233"/>
        <end position="253"/>
    </location>
</feature>
<evidence type="ECO:0000256" key="4">
    <source>
        <dbReference type="ARBA" id="ARBA00022679"/>
    </source>
</evidence>
<dbReference type="RefSeq" id="WP_011314085.1">
    <property type="nucleotide sequence ID" value="NC_007406.1"/>
</dbReference>
<protein>
    <submittedName>
        <fullName evidence="10">4-amino-4-deoxy-L-arabinose transferase and related glycosyltransferases of PMT family</fullName>
    </submittedName>
</protein>
<feature type="transmembrane region" description="Helical" evidence="8">
    <location>
        <begin position="142"/>
        <end position="162"/>
    </location>
</feature>
<evidence type="ECO:0000256" key="1">
    <source>
        <dbReference type="ARBA" id="ARBA00004651"/>
    </source>
</evidence>
<dbReference type="Proteomes" id="UP000002531">
    <property type="component" value="Chromosome"/>
</dbReference>
<dbReference type="KEGG" id="nwi:Nwi_0771"/>
<dbReference type="EMBL" id="CP000115">
    <property type="protein sequence ID" value="ABA04036.1"/>
    <property type="molecule type" value="Genomic_DNA"/>
</dbReference>
<dbReference type="GO" id="GO:0016763">
    <property type="term" value="F:pentosyltransferase activity"/>
    <property type="evidence" value="ECO:0007669"/>
    <property type="project" value="TreeGrafter"/>
</dbReference>
<name>Q3SUK5_NITWN</name>
<accession>Q3SUK5</accession>
<sequence>MRLDKASGRSAAGQLWDKVFVPGAWLLAKFSDLDRSRWPILWVIGLFWIQAIPATIIRASNLEEGRIIAMARGAVEDGHWLTPFVYGERFAERPVLLSWLAAFFGEATGSVTLWSLRIPHLCFFLAGALLIYSLLRSMTGKSAAIFGALCWISMPVVAPKFINAEPDIVLSVLLFSAFCIWWHGTRDKGITPGRWLCISVLIALAGLTKGPQEVAYFTLGVGAYILLRQRDQIPGFIAAHIGAGLVIGGWYGLVYQTGDADTWKAHSRLTQTTDVLATVLGHLDFVKSLAVEFLPGSILIGPAIMIAIDRWRDGRRDMRDDLLLAAILYSVACTLVLLFWPGKVAARYAMPGTMTLAVICGLLFENWRHSHPRVIAPALVVTCMIFGGLLVRGWIVMPVVPHLFQESRLAGQAIDAILKGDSKPLYVAGGDSTDFNMLVYVRGPISTIALDELAELNVPAIAVLRPEHQRAVLQTRPELHLIEKDSIVSGKTHYNIIKIIPPG</sequence>
<keyword evidence="2" id="KW-1003">Cell membrane</keyword>
<keyword evidence="3" id="KW-0328">Glycosyltransferase</keyword>
<dbReference type="PANTHER" id="PTHR33908">
    <property type="entry name" value="MANNOSYLTRANSFERASE YKCB-RELATED"/>
    <property type="match status" value="1"/>
</dbReference>
<evidence type="ECO:0000256" key="2">
    <source>
        <dbReference type="ARBA" id="ARBA00022475"/>
    </source>
</evidence>
<organism evidence="10 11">
    <name type="scientific">Nitrobacter winogradskyi (strain ATCC 25391 / DSM 10237 / CIP 104748 / NCIMB 11846 / Nb-255)</name>
    <dbReference type="NCBI Taxonomy" id="323098"/>
    <lineage>
        <taxon>Bacteria</taxon>
        <taxon>Pseudomonadati</taxon>
        <taxon>Pseudomonadota</taxon>
        <taxon>Alphaproteobacteria</taxon>
        <taxon>Hyphomicrobiales</taxon>
        <taxon>Nitrobacteraceae</taxon>
        <taxon>Nitrobacter</taxon>
    </lineage>
</organism>
<proteinExistence type="predicted"/>
<feature type="transmembrane region" description="Helical" evidence="8">
    <location>
        <begin position="168"/>
        <end position="184"/>
    </location>
</feature>
<dbReference type="InterPro" id="IPR038731">
    <property type="entry name" value="RgtA/B/C-like"/>
</dbReference>
<keyword evidence="5 8" id="KW-0812">Transmembrane</keyword>
<dbReference type="AlphaFoldDB" id="Q3SUK5"/>
<dbReference type="HOGENOM" id="CLU_582205_0_0_5"/>
<comment type="subcellular location">
    <subcellularLocation>
        <location evidence="1">Cell membrane</location>
        <topology evidence="1">Multi-pass membrane protein</topology>
    </subcellularLocation>
</comment>
<dbReference type="eggNOG" id="COG1807">
    <property type="taxonomic scope" value="Bacteria"/>
</dbReference>
<keyword evidence="6 8" id="KW-1133">Transmembrane helix</keyword>
<dbReference type="InterPro" id="IPR050297">
    <property type="entry name" value="LipidA_mod_glycosyltrf_83"/>
</dbReference>
<dbReference type="OrthoDB" id="8129675at2"/>
<evidence type="ECO:0000256" key="8">
    <source>
        <dbReference type="SAM" id="Phobius"/>
    </source>
</evidence>
<keyword evidence="11" id="KW-1185">Reference proteome</keyword>
<evidence type="ECO:0000256" key="5">
    <source>
        <dbReference type="ARBA" id="ARBA00022692"/>
    </source>
</evidence>
<dbReference type="PANTHER" id="PTHR33908:SF11">
    <property type="entry name" value="MEMBRANE PROTEIN"/>
    <property type="match status" value="1"/>
</dbReference>
<evidence type="ECO:0000256" key="6">
    <source>
        <dbReference type="ARBA" id="ARBA00022989"/>
    </source>
</evidence>
<evidence type="ECO:0000313" key="11">
    <source>
        <dbReference type="Proteomes" id="UP000002531"/>
    </source>
</evidence>
<evidence type="ECO:0000256" key="3">
    <source>
        <dbReference type="ARBA" id="ARBA00022676"/>
    </source>
</evidence>
<feature type="transmembrane region" description="Helical" evidence="8">
    <location>
        <begin position="323"/>
        <end position="342"/>
    </location>
</feature>
<dbReference type="GO" id="GO:0005886">
    <property type="term" value="C:plasma membrane"/>
    <property type="evidence" value="ECO:0007669"/>
    <property type="project" value="UniProtKB-SubCell"/>
</dbReference>
<evidence type="ECO:0000256" key="7">
    <source>
        <dbReference type="ARBA" id="ARBA00023136"/>
    </source>
</evidence>
<feature type="transmembrane region" description="Helical" evidence="8">
    <location>
        <begin position="118"/>
        <end position="135"/>
    </location>
</feature>
<keyword evidence="7 8" id="KW-0472">Membrane</keyword>
<evidence type="ECO:0000313" key="10">
    <source>
        <dbReference type="EMBL" id="ABA04036.1"/>
    </source>
</evidence>
<reference evidence="10 11" key="1">
    <citation type="journal article" date="2006" name="Appl. Environ. Microbiol.">
        <title>Genome sequence of the chemolithoautotrophic nitrite-oxidizing bacterium Nitrobacter winogradskyi Nb-255.</title>
        <authorList>
            <person name="Starkenburg S.R."/>
            <person name="Chain P.S."/>
            <person name="Sayavedra-Soto L.A."/>
            <person name="Hauser L."/>
            <person name="Land M.L."/>
            <person name="Larimer F.W."/>
            <person name="Malfatti S.A."/>
            <person name="Klotz M.G."/>
            <person name="Bottomley P.J."/>
            <person name="Arp D.J."/>
            <person name="Hickey W.J."/>
        </authorList>
    </citation>
    <scope>NUCLEOTIDE SEQUENCE [LARGE SCALE GENOMIC DNA]</scope>
    <source>
        <strain evidence="11">ATCC 25391 / DSM 10237 / CIP 104748 / NCIMB 11846 / Nb-255</strain>
    </source>
</reference>
<dbReference type="Pfam" id="PF13231">
    <property type="entry name" value="PMT_2"/>
    <property type="match status" value="1"/>
</dbReference>
<feature type="transmembrane region" description="Helical" evidence="8">
    <location>
        <begin position="374"/>
        <end position="395"/>
    </location>
</feature>
<feature type="transmembrane region" description="Helical" evidence="8">
    <location>
        <begin position="293"/>
        <end position="311"/>
    </location>
</feature>
<gene>
    <name evidence="10" type="ordered locus">Nwi_0771</name>
</gene>
<evidence type="ECO:0000259" key="9">
    <source>
        <dbReference type="Pfam" id="PF13231"/>
    </source>
</evidence>
<dbReference type="STRING" id="323098.Nwi_0771"/>
<keyword evidence="4 10" id="KW-0808">Transferase</keyword>
<feature type="transmembrane region" description="Helical" evidence="8">
    <location>
        <begin position="348"/>
        <end position="367"/>
    </location>
</feature>